<keyword evidence="5" id="KW-0158">Chromosome</keyword>
<evidence type="ECO:0000256" key="2">
    <source>
        <dbReference type="ARBA" id="ARBA00004584"/>
    </source>
</evidence>
<evidence type="ECO:0000256" key="1">
    <source>
        <dbReference type="ARBA" id="ARBA00004123"/>
    </source>
</evidence>
<organism evidence="12 13">
    <name type="scientific">Megalops atlanticus</name>
    <name type="common">Tarpon</name>
    <name type="synonym">Clupea gigantea</name>
    <dbReference type="NCBI Taxonomy" id="7932"/>
    <lineage>
        <taxon>Eukaryota</taxon>
        <taxon>Metazoa</taxon>
        <taxon>Chordata</taxon>
        <taxon>Craniata</taxon>
        <taxon>Vertebrata</taxon>
        <taxon>Euteleostomi</taxon>
        <taxon>Actinopterygii</taxon>
        <taxon>Neopterygii</taxon>
        <taxon>Teleostei</taxon>
        <taxon>Elopiformes</taxon>
        <taxon>Megalopidae</taxon>
        <taxon>Megalops</taxon>
    </lineage>
</organism>
<comment type="similarity">
    <text evidence="3">Belongs to the CENP-U/AME1 family.</text>
</comment>
<evidence type="ECO:0000256" key="5">
    <source>
        <dbReference type="ARBA" id="ARBA00022454"/>
    </source>
</evidence>
<comment type="subcellular location">
    <subcellularLocation>
        <location evidence="2">Chromosome</location>
        <location evidence="2">Centromere</location>
    </subcellularLocation>
    <subcellularLocation>
        <location evidence="1">Nucleus</location>
    </subcellularLocation>
</comment>
<dbReference type="EMBL" id="JAFDVH010000017">
    <property type="protein sequence ID" value="KAG7461826.1"/>
    <property type="molecule type" value="Genomic_DNA"/>
</dbReference>
<accession>A0A9D3T506</accession>
<evidence type="ECO:0000256" key="11">
    <source>
        <dbReference type="SAM" id="MobiDB-lite"/>
    </source>
</evidence>
<evidence type="ECO:0000256" key="9">
    <source>
        <dbReference type="ARBA" id="ARBA00031456"/>
    </source>
</evidence>
<proteinExistence type="inferred from homology"/>
<feature type="compositionally biased region" description="Polar residues" evidence="11">
    <location>
        <begin position="221"/>
        <end position="252"/>
    </location>
</feature>
<dbReference type="OrthoDB" id="8959258at2759"/>
<evidence type="ECO:0000256" key="3">
    <source>
        <dbReference type="ARBA" id="ARBA00010440"/>
    </source>
</evidence>
<evidence type="ECO:0000313" key="13">
    <source>
        <dbReference type="Proteomes" id="UP001046870"/>
    </source>
</evidence>
<dbReference type="PANTHER" id="PTHR32222:SF1">
    <property type="entry name" value="CENTROMERE PROTEIN U"/>
    <property type="match status" value="1"/>
</dbReference>
<keyword evidence="8" id="KW-0137">Centromere</keyword>
<feature type="region of interest" description="Disordered" evidence="11">
    <location>
        <begin position="1"/>
        <end position="44"/>
    </location>
</feature>
<feature type="compositionally biased region" description="Basic residues" evidence="11">
    <location>
        <begin position="1"/>
        <end position="10"/>
    </location>
</feature>
<comment type="caution">
    <text evidence="12">The sequence shown here is derived from an EMBL/GenBank/DDBJ whole genome shotgun (WGS) entry which is preliminary data.</text>
</comment>
<dbReference type="Pfam" id="PF13097">
    <property type="entry name" value="CENP-U"/>
    <property type="match status" value="1"/>
</dbReference>
<protein>
    <recommendedName>
        <fullName evidence="4">Centromere protein U</fullName>
    </recommendedName>
    <alternativeName>
        <fullName evidence="9">MLF1-interacting protein</fullName>
    </alternativeName>
</protein>
<name>A0A9D3T506_MEGAT</name>
<feature type="coiled-coil region" evidence="10">
    <location>
        <begin position="393"/>
        <end position="434"/>
    </location>
</feature>
<dbReference type="GO" id="GO:0005634">
    <property type="term" value="C:nucleus"/>
    <property type="evidence" value="ECO:0007669"/>
    <property type="project" value="UniProtKB-SubCell"/>
</dbReference>
<gene>
    <name evidence="12" type="ORF">MATL_G00195180</name>
</gene>
<evidence type="ECO:0000313" key="12">
    <source>
        <dbReference type="EMBL" id="KAG7461826.1"/>
    </source>
</evidence>
<keyword evidence="6 10" id="KW-0175">Coiled coil</keyword>
<feature type="compositionally biased region" description="Low complexity" evidence="11">
    <location>
        <begin position="294"/>
        <end position="315"/>
    </location>
</feature>
<dbReference type="AlphaFoldDB" id="A0A9D3T506"/>
<dbReference type="Proteomes" id="UP001046870">
    <property type="component" value="Chromosome 17"/>
</dbReference>
<keyword evidence="13" id="KW-1185">Reference proteome</keyword>
<feature type="compositionally biased region" description="Low complexity" evidence="11">
    <location>
        <begin position="209"/>
        <end position="220"/>
    </location>
</feature>
<dbReference type="PANTHER" id="PTHR32222">
    <property type="entry name" value="CENTROMERE PROTEIN U"/>
    <property type="match status" value="1"/>
</dbReference>
<evidence type="ECO:0000256" key="6">
    <source>
        <dbReference type="ARBA" id="ARBA00023054"/>
    </source>
</evidence>
<feature type="compositionally biased region" description="Basic and acidic residues" evidence="11">
    <location>
        <begin position="95"/>
        <end position="104"/>
    </location>
</feature>
<feature type="compositionally biased region" description="Polar residues" evidence="11">
    <location>
        <begin position="28"/>
        <end position="44"/>
    </location>
</feature>
<evidence type="ECO:0000256" key="10">
    <source>
        <dbReference type="SAM" id="Coils"/>
    </source>
</evidence>
<evidence type="ECO:0000256" key="7">
    <source>
        <dbReference type="ARBA" id="ARBA00023242"/>
    </source>
</evidence>
<feature type="compositionally biased region" description="Polar residues" evidence="11">
    <location>
        <begin position="114"/>
        <end position="135"/>
    </location>
</feature>
<dbReference type="InterPro" id="IPR025214">
    <property type="entry name" value="CENP-U"/>
</dbReference>
<dbReference type="GO" id="GO:0000775">
    <property type="term" value="C:chromosome, centromeric region"/>
    <property type="evidence" value="ECO:0007669"/>
    <property type="project" value="UniProtKB-SubCell"/>
</dbReference>
<evidence type="ECO:0000256" key="8">
    <source>
        <dbReference type="ARBA" id="ARBA00023328"/>
    </source>
</evidence>
<keyword evidence="7" id="KW-0539">Nucleus</keyword>
<feature type="region of interest" description="Disordered" evidence="11">
    <location>
        <begin position="69"/>
        <end position="326"/>
    </location>
</feature>
<evidence type="ECO:0000256" key="4">
    <source>
        <dbReference type="ARBA" id="ARBA00016402"/>
    </source>
</evidence>
<reference evidence="12" key="1">
    <citation type="submission" date="2021-01" db="EMBL/GenBank/DDBJ databases">
        <authorList>
            <person name="Zahm M."/>
            <person name="Roques C."/>
            <person name="Cabau C."/>
            <person name="Klopp C."/>
            <person name="Donnadieu C."/>
            <person name="Jouanno E."/>
            <person name="Lampietro C."/>
            <person name="Louis A."/>
            <person name="Herpin A."/>
            <person name="Echchiki A."/>
            <person name="Berthelot C."/>
            <person name="Parey E."/>
            <person name="Roest-Crollius H."/>
            <person name="Braasch I."/>
            <person name="Postlethwait J."/>
            <person name="Bobe J."/>
            <person name="Montfort J."/>
            <person name="Bouchez O."/>
            <person name="Begum T."/>
            <person name="Mejri S."/>
            <person name="Adams A."/>
            <person name="Chen W.-J."/>
            <person name="Guiguen Y."/>
        </authorList>
    </citation>
    <scope>NUCLEOTIDE SEQUENCE</scope>
    <source>
        <strain evidence="12">YG-15Mar2019-1</strain>
        <tissue evidence="12">Brain</tissue>
    </source>
</reference>
<sequence length="503" mass="54612">MSSKKGKVGKTLKTIQHELRNGRAKNTKIAQKTQPQASISPLNVSSIEKASFLEDDEMLSFGNPLHSTALEEDLSPNLGQKTEAPKTLARKKGAKASEENRREISLTSGHARKGQTSGGVQPPSRGSAQKGSQPRSQRKSLGGKSKTRPLQRVSEGVEVEETTGLQKAVTSAAPVSEDSDSAGPVAQGPAPKQPRATLGAKRTPKKAKAPAVPKKTLPTPSEGSAASLGQETGPSQSTVTEAGEGSSKTASAQRRRLSCLSSEELSGEDPSWHAEPSKNTLGANHLGKRRKSTSRSSGAQKRKSSSGSSGSAGPSKKTKPQQRNTKNPIDLEVVLYAFQDFVSQFKETIESASVGQAIDAVSDKFQDQLVELITNTKELKSLKKQNIKVNGAINRKRARLVEVKSEMMQKETQLRQLQREHDQLEERLSDLRRGTAFLSDLRDLHKNYLTHRERHPNEVEVYGPSSLPALLLEARSFLGAEQQLKNVNEKLQQVLDQANHKET</sequence>